<gene>
    <name evidence="2" type="ORF">Micbo1qcDRAFT_205365</name>
</gene>
<dbReference type="AlphaFoldDB" id="A0A136IZY8"/>
<dbReference type="OrthoDB" id="5422613at2759"/>
<reference evidence="3" key="1">
    <citation type="submission" date="2016-02" db="EMBL/GenBank/DDBJ databases">
        <title>Draft genome sequence of Microdochium bolleyi, a fungal endophyte of beachgrass.</title>
        <authorList>
            <consortium name="DOE Joint Genome Institute"/>
            <person name="David A.S."/>
            <person name="May G."/>
            <person name="Haridas S."/>
            <person name="Lim J."/>
            <person name="Wang M."/>
            <person name="Labutti K."/>
            <person name="Lipzen A."/>
            <person name="Barry K."/>
            <person name="Grigoriev I.V."/>
        </authorList>
    </citation>
    <scope>NUCLEOTIDE SEQUENCE [LARGE SCALE GENOMIC DNA]</scope>
    <source>
        <strain evidence="3">J235TASD1</strain>
    </source>
</reference>
<protein>
    <recommendedName>
        <fullName evidence="4">C2H2-type domain-containing protein</fullName>
    </recommendedName>
</protein>
<proteinExistence type="predicted"/>
<keyword evidence="3" id="KW-1185">Reference proteome</keyword>
<dbReference type="STRING" id="196109.A0A136IZY8"/>
<evidence type="ECO:0008006" key="4">
    <source>
        <dbReference type="Google" id="ProtNLM"/>
    </source>
</evidence>
<accession>A0A136IZY8</accession>
<evidence type="ECO:0000256" key="1">
    <source>
        <dbReference type="SAM" id="MobiDB-lite"/>
    </source>
</evidence>
<dbReference type="EMBL" id="KQ964252">
    <property type="protein sequence ID" value="KXJ90531.1"/>
    <property type="molecule type" value="Genomic_DNA"/>
</dbReference>
<sequence>MAKSFPEHSDARVRAVLQYLCKDSGNSFITKARGDGSLSGAAGGNEVASVIAKKRKAGDDNSIATEIENSTVQICIYCSTGFTPDSNHNRVCRSHDGTLDVDTESNFWDDIFAERPDPHTNPHAEADSEEYRKEYPEGYIWSCCNRNGTKRGCKLRAHRGSVRAANLVRWSRWYRAGYDEQRVLQEAHVDNEVKWGTVETEVKGYLEYKLGRDASRRPPLIGSGGAVAVDDDDTSEVSIGHSDDEDEGECNGEGDGEY</sequence>
<name>A0A136IZY8_9PEZI</name>
<dbReference type="Proteomes" id="UP000070501">
    <property type="component" value="Unassembled WGS sequence"/>
</dbReference>
<dbReference type="InParanoid" id="A0A136IZY8"/>
<dbReference type="PANTHER" id="PTHR38167:SF1">
    <property type="entry name" value="C2H2-TYPE DOMAIN-CONTAINING PROTEIN"/>
    <property type="match status" value="1"/>
</dbReference>
<evidence type="ECO:0000313" key="2">
    <source>
        <dbReference type="EMBL" id="KXJ90531.1"/>
    </source>
</evidence>
<feature type="region of interest" description="Disordered" evidence="1">
    <location>
        <begin position="217"/>
        <end position="258"/>
    </location>
</feature>
<evidence type="ECO:0000313" key="3">
    <source>
        <dbReference type="Proteomes" id="UP000070501"/>
    </source>
</evidence>
<dbReference type="PANTHER" id="PTHR38167">
    <property type="entry name" value="C2H2-TYPE DOMAIN-CONTAINING PROTEIN"/>
    <property type="match status" value="1"/>
</dbReference>
<organism evidence="2 3">
    <name type="scientific">Microdochium bolleyi</name>
    <dbReference type="NCBI Taxonomy" id="196109"/>
    <lineage>
        <taxon>Eukaryota</taxon>
        <taxon>Fungi</taxon>
        <taxon>Dikarya</taxon>
        <taxon>Ascomycota</taxon>
        <taxon>Pezizomycotina</taxon>
        <taxon>Sordariomycetes</taxon>
        <taxon>Xylariomycetidae</taxon>
        <taxon>Xylariales</taxon>
        <taxon>Microdochiaceae</taxon>
        <taxon>Microdochium</taxon>
    </lineage>
</organism>
<feature type="compositionally biased region" description="Acidic residues" evidence="1">
    <location>
        <begin position="243"/>
        <end position="258"/>
    </location>
</feature>